<gene>
    <name evidence="2" type="ORF">GA0116948_10165</name>
</gene>
<sequence>MNSIPDKSLIEEVALELGITEAFIEKDWYVTQVIKMIAAATLAGFTMVFTGGTALSKAHGLIQRFSEDVDFRVICPDLDLLNGSQQKKRLSDFKKSIVAVLETDFVIALQGVTARNANRFFAIELEYPTFFSQSQSLRPHILVEFTITDLALPSIRLPISSFINKLAGKALEVPAIECIDPVENAADKLSAFVWRISDRVRGDKEKDDPTIVRHIHDLSILSDIAIAHAIFAQLAITIIKTDDGRCKKIEGLSLKEKFETVIGIIEKEKGQYKEEYTVFVQGMSYAKDGIVQPFGQALQKVRDLIAHVLAT</sequence>
<name>A0A1C3YRE9_9BACT</name>
<feature type="transmembrane region" description="Helical" evidence="1">
    <location>
        <begin position="33"/>
        <end position="55"/>
    </location>
</feature>
<keyword evidence="1" id="KW-0812">Transmembrane</keyword>
<dbReference type="RefSeq" id="WP_089707845.1">
    <property type="nucleotide sequence ID" value="NZ_FMAR01000001.1"/>
</dbReference>
<dbReference type="InterPro" id="IPR014942">
    <property type="entry name" value="AbiEii"/>
</dbReference>
<dbReference type="EMBL" id="FMAR01000001">
    <property type="protein sequence ID" value="SCB72659.1"/>
    <property type="molecule type" value="Genomic_DNA"/>
</dbReference>
<dbReference type="OrthoDB" id="9780929at2"/>
<keyword evidence="2" id="KW-0808">Transferase</keyword>
<dbReference type="Gene3D" id="3.10.450.620">
    <property type="entry name" value="JHP933, nucleotidyltransferase-like core domain"/>
    <property type="match status" value="1"/>
</dbReference>
<dbReference type="Pfam" id="PF08843">
    <property type="entry name" value="AbiEii"/>
    <property type="match status" value="1"/>
</dbReference>
<dbReference type="STRING" id="1335309.GA0116948_10165"/>
<accession>A0A1C3YRE9</accession>
<keyword evidence="1" id="KW-1133">Transmembrane helix</keyword>
<evidence type="ECO:0000256" key="1">
    <source>
        <dbReference type="SAM" id="Phobius"/>
    </source>
</evidence>
<protein>
    <submittedName>
        <fullName evidence="2">Nucleotidyl transferase AbiEii toxin, Type IV TA system</fullName>
    </submittedName>
</protein>
<organism evidence="2 3">
    <name type="scientific">Chitinophaga costaii</name>
    <dbReference type="NCBI Taxonomy" id="1335309"/>
    <lineage>
        <taxon>Bacteria</taxon>
        <taxon>Pseudomonadati</taxon>
        <taxon>Bacteroidota</taxon>
        <taxon>Chitinophagia</taxon>
        <taxon>Chitinophagales</taxon>
        <taxon>Chitinophagaceae</taxon>
        <taxon>Chitinophaga</taxon>
    </lineage>
</organism>
<keyword evidence="1" id="KW-0472">Membrane</keyword>
<evidence type="ECO:0000313" key="3">
    <source>
        <dbReference type="Proteomes" id="UP000242818"/>
    </source>
</evidence>
<keyword evidence="3" id="KW-1185">Reference proteome</keyword>
<dbReference type="GO" id="GO:0016740">
    <property type="term" value="F:transferase activity"/>
    <property type="evidence" value="ECO:0007669"/>
    <property type="project" value="UniProtKB-KW"/>
</dbReference>
<reference evidence="2 3" key="1">
    <citation type="submission" date="2016-08" db="EMBL/GenBank/DDBJ databases">
        <authorList>
            <person name="Seilhamer J.J."/>
        </authorList>
    </citation>
    <scope>NUCLEOTIDE SEQUENCE [LARGE SCALE GENOMIC DNA]</scope>
    <source>
        <strain evidence="2 3">A37T2</strain>
    </source>
</reference>
<evidence type="ECO:0000313" key="2">
    <source>
        <dbReference type="EMBL" id="SCB72659.1"/>
    </source>
</evidence>
<dbReference type="Proteomes" id="UP000242818">
    <property type="component" value="Unassembled WGS sequence"/>
</dbReference>
<dbReference type="AlphaFoldDB" id="A0A1C3YRE9"/>
<proteinExistence type="predicted"/>